<dbReference type="SUPFAM" id="SSF48113">
    <property type="entry name" value="Heme-dependent peroxidases"/>
    <property type="match status" value="1"/>
</dbReference>
<dbReference type="InterPro" id="IPR010255">
    <property type="entry name" value="Haem_peroxidase_sf"/>
</dbReference>
<dbReference type="InterPro" id="IPR001128">
    <property type="entry name" value="Cyt_P450"/>
</dbReference>
<proteinExistence type="predicted"/>
<feature type="region of interest" description="Disordered" evidence="8">
    <location>
        <begin position="8"/>
        <end position="32"/>
    </location>
</feature>
<evidence type="ECO:0000256" key="3">
    <source>
        <dbReference type="ARBA" id="ARBA00022723"/>
    </source>
</evidence>
<evidence type="ECO:0000256" key="2">
    <source>
        <dbReference type="ARBA" id="ARBA00022617"/>
    </source>
</evidence>
<dbReference type="GO" id="GO:0004497">
    <property type="term" value="F:monooxygenase activity"/>
    <property type="evidence" value="ECO:0007669"/>
    <property type="project" value="InterPro"/>
</dbReference>
<dbReference type="InterPro" id="IPR036396">
    <property type="entry name" value="Cyt_P450_sf"/>
</dbReference>
<dbReference type="Gene3D" id="1.10.640.10">
    <property type="entry name" value="Haem peroxidase domain superfamily, animal type"/>
    <property type="match status" value="1"/>
</dbReference>
<dbReference type="GO" id="GO:0004601">
    <property type="term" value="F:peroxidase activity"/>
    <property type="evidence" value="ECO:0007669"/>
    <property type="project" value="InterPro"/>
</dbReference>
<accession>A0A0P1B7T0</accession>
<dbReference type="InterPro" id="IPR050783">
    <property type="entry name" value="Oxylipin_biosynth_metab"/>
</dbReference>
<feature type="binding site" description="axial binding residue" evidence="7">
    <location>
        <position position="368"/>
    </location>
    <ligand>
        <name>heme b</name>
        <dbReference type="ChEBI" id="CHEBI:60344"/>
    </ligand>
    <ligandPart>
        <name>Fe</name>
        <dbReference type="ChEBI" id="CHEBI:18248"/>
    </ligandPart>
</feature>
<keyword evidence="5" id="KW-0560">Oxidoreductase</keyword>
<evidence type="ECO:0000256" key="8">
    <source>
        <dbReference type="SAM" id="MobiDB-lite"/>
    </source>
</evidence>
<keyword evidence="2 7" id="KW-0349">Heme</keyword>
<evidence type="ECO:0000256" key="5">
    <source>
        <dbReference type="ARBA" id="ARBA00023002"/>
    </source>
</evidence>
<organism evidence="9 10">
    <name type="scientific">Ceraceosorus bombacis</name>
    <dbReference type="NCBI Taxonomy" id="401625"/>
    <lineage>
        <taxon>Eukaryota</taxon>
        <taxon>Fungi</taxon>
        <taxon>Dikarya</taxon>
        <taxon>Basidiomycota</taxon>
        <taxon>Ustilaginomycotina</taxon>
        <taxon>Exobasidiomycetes</taxon>
        <taxon>Ceraceosorales</taxon>
        <taxon>Ceraceosoraceae</taxon>
        <taxon>Ceraceosorus</taxon>
    </lineage>
</organism>
<dbReference type="InterPro" id="IPR019791">
    <property type="entry name" value="Haem_peroxidase_animal"/>
</dbReference>
<dbReference type="Proteomes" id="UP000054845">
    <property type="component" value="Unassembled WGS sequence"/>
</dbReference>
<evidence type="ECO:0000313" key="10">
    <source>
        <dbReference type="Proteomes" id="UP000054845"/>
    </source>
</evidence>
<dbReference type="AlphaFoldDB" id="A0A0P1B7T0"/>
<dbReference type="PROSITE" id="PS50292">
    <property type="entry name" value="PEROXIDASE_3"/>
    <property type="match status" value="1"/>
</dbReference>
<comment type="subunit">
    <text evidence="1">Homotetramer.</text>
</comment>
<dbReference type="GO" id="GO:0020037">
    <property type="term" value="F:heme binding"/>
    <property type="evidence" value="ECO:0007669"/>
    <property type="project" value="InterPro"/>
</dbReference>
<keyword evidence="6 7" id="KW-0408">Iron</keyword>
<dbReference type="GO" id="GO:0051213">
    <property type="term" value="F:dioxygenase activity"/>
    <property type="evidence" value="ECO:0007669"/>
    <property type="project" value="UniProtKB-KW"/>
</dbReference>
<sequence>MGQIKNLIGTIRKKPATADDGMTDEQAGHQQGKTSVMHDIRHLGVKNSLFMAEALKDLSSGDPIDDRELLLEHGVEMLQSLPPSSGLSSAISNGFIKMLWRDLPHPHGTVVGNTAKYRSADGSGNNLHNPEMGKAGSVYARSVPPMRPKPANLPDPELVYDMLLRRPDNESPFREHPGGLSAFFTCFATVVIHECFQTSREDHTRNQTSSYVDLSVLYGFNQEQQDAVRSHKNGELWPDTFSSERIAMMPPGVVAIVILFSRHHNHIAERLLQINESGKYKPWNELDEAGKKAQDEDIFQLSRNVNVAFFATVVLKDYVAAILNTVRADSEWSLDLGAEIRELGGAGRVERGTGVVNSAEFNILYRWHAVMSQKDAAWMEDTLKSSLPGIESVEQIGLKEFGIVAAKHAQMTKTTPEKEWQFSGLKRDPKTGKFDDVALGEMIKNSIEDPAHAFGAHGTPAALRIVDCLGQKQARDVFNLCTMNEFRSYLNLKPFETFEDWNPDPQVAAAAAKLYGHVDNLELYPGLLAEEAKPSMPGSGVCPGHTIGRAILNDAVQLIRADRFLTFDLNSSTLTSWGAQQITQAAPGAYGGMLPTILYRTLPSQWQRYSSYALLPFYTPKAVRHILKENKKLDKYDTSRPPKQLKMHGAHSYAAAKGIFLDRERFRVPYDENIVHLTGARFMIGHDDASGHDPKSLRMKNAFFGYPDFAKKAEQYRSYPDFAKKAEQYHLEHAKAIIKDHSLSYHNGQRHVVDVVRDVCNVVPIQWAAQKYAIPLKTKENPHGLMSTFELGLLLTTLFLYTSFDQIPAASWVLRDAAEQHGPQLMKVFEGRLKTNSGVKEAILDRFAKGTSFEVSEEADFLYHSLIKTGEPIKQLVADCTGTIIPIAGNMTQQPGLLIDLLLEPHNKYALDRVVELVKQDTPEADKELEGWIWEGMRLRPVVLGLPRIAAVDVDLDDGPRGNIEIKAGDKVIVNTAQAHLDPNVFPDPEKMDPSRDRKLYIHMGAGLHFCFGAALVVPAIRGIFKAVFSLPNIRRAVSGGHFVAAKEHLGHNADAATATLFLDHTSRESPIPSSLKIEYDSA</sequence>
<dbReference type="Pfam" id="PF03098">
    <property type="entry name" value="An_peroxidase"/>
    <property type="match status" value="3"/>
</dbReference>
<keyword evidence="4" id="KW-0223">Dioxygenase</keyword>
<evidence type="ECO:0000256" key="1">
    <source>
        <dbReference type="ARBA" id="ARBA00011881"/>
    </source>
</evidence>
<keyword evidence="3 7" id="KW-0479">Metal-binding</keyword>
<reference evidence="9 10" key="1">
    <citation type="submission" date="2014-09" db="EMBL/GenBank/DDBJ databases">
        <authorList>
            <person name="Magalhaes I.L.F."/>
            <person name="Oliveira U."/>
            <person name="Santos F.R."/>
            <person name="Vidigal T.H.D.A."/>
            <person name="Brescovit A.D."/>
            <person name="Santos A.J."/>
        </authorList>
    </citation>
    <scope>NUCLEOTIDE SEQUENCE [LARGE SCALE GENOMIC DNA]</scope>
</reference>
<keyword evidence="10" id="KW-1185">Reference proteome</keyword>
<evidence type="ECO:0000256" key="4">
    <source>
        <dbReference type="ARBA" id="ARBA00022964"/>
    </source>
</evidence>
<dbReference type="GO" id="GO:0005506">
    <property type="term" value="F:iron ion binding"/>
    <property type="evidence" value="ECO:0007669"/>
    <property type="project" value="InterPro"/>
</dbReference>
<evidence type="ECO:0000256" key="7">
    <source>
        <dbReference type="PIRSR" id="PIRSR619791-2"/>
    </source>
</evidence>
<dbReference type="InterPro" id="IPR037120">
    <property type="entry name" value="Haem_peroxidase_sf_animal"/>
</dbReference>
<dbReference type="CDD" id="cd09817">
    <property type="entry name" value="linoleate_diol_synthase_like"/>
    <property type="match status" value="1"/>
</dbReference>
<dbReference type="Gene3D" id="1.10.630.10">
    <property type="entry name" value="Cytochrome P450"/>
    <property type="match status" value="1"/>
</dbReference>
<name>A0A0P1B7T0_9BASI</name>
<evidence type="ECO:0000256" key="6">
    <source>
        <dbReference type="ARBA" id="ARBA00023004"/>
    </source>
</evidence>
<dbReference type="PANTHER" id="PTHR11903:SF37">
    <property type="entry name" value="PSI-PRODUCING OXYGENASE A"/>
    <property type="match status" value="1"/>
</dbReference>
<dbReference type="PANTHER" id="PTHR11903">
    <property type="entry name" value="PROSTAGLANDIN G/H SYNTHASE"/>
    <property type="match status" value="1"/>
</dbReference>
<protein>
    <submittedName>
        <fullName evidence="9">Linoleate diol synthase</fullName>
    </submittedName>
</protein>
<dbReference type="GO" id="GO:0006631">
    <property type="term" value="P:fatty acid metabolic process"/>
    <property type="evidence" value="ECO:0007669"/>
    <property type="project" value="UniProtKB-ARBA"/>
</dbReference>
<dbReference type="EMBL" id="CCYA01000065">
    <property type="protein sequence ID" value="CEH11765.1"/>
    <property type="molecule type" value="Genomic_DNA"/>
</dbReference>
<dbReference type="OrthoDB" id="823504at2759"/>
<dbReference type="GO" id="GO:0016705">
    <property type="term" value="F:oxidoreductase activity, acting on paired donors, with incorporation or reduction of molecular oxygen"/>
    <property type="evidence" value="ECO:0007669"/>
    <property type="project" value="InterPro"/>
</dbReference>
<dbReference type="STRING" id="401625.A0A0P1B7T0"/>
<dbReference type="SUPFAM" id="SSF48264">
    <property type="entry name" value="Cytochrome P450"/>
    <property type="match status" value="1"/>
</dbReference>
<dbReference type="InterPro" id="IPR034812">
    <property type="entry name" value="Ppo-like_N"/>
</dbReference>
<dbReference type="GO" id="GO:0006979">
    <property type="term" value="P:response to oxidative stress"/>
    <property type="evidence" value="ECO:0007669"/>
    <property type="project" value="InterPro"/>
</dbReference>
<evidence type="ECO:0000313" key="9">
    <source>
        <dbReference type="EMBL" id="CEH11765.1"/>
    </source>
</evidence>
<dbReference type="Pfam" id="PF00067">
    <property type="entry name" value="p450"/>
    <property type="match status" value="1"/>
</dbReference>